<dbReference type="STRING" id="857340.A0A086TEI0"/>
<dbReference type="HOGENOM" id="CLU_024263_0_1_1"/>
<sequence length="348" mass="38383">MSSSPPAGQGGSPGAPGHMQAPPSGPPYLIPAAQLGGVPTITLDIPILAILLAIFVAAAALNMTIFQINRRQGHKFVLSAVLFGFCMARINAAALRIAQANHPHNVRLTIAASIFFNAGVLIFFIVNLIFLQRLVRAHHPHVGWSKGLGWGFRFLYFSVFACLAMVITAVVYGFYTLDQDTQVKLRDIRRTASVYMAILAFIPVPGTILCVLAPRRGPVEDFGTGSMRTKVILLLFTASLLSLGAGFRAAVGFMPRPPSNPGWFNHKASYYCFNYVVEIIVVYTYALSRFDRRFWVPNGSSKPGDYSRRPDSKPKVSEVLELGEDQIPTSEEERRKELTWEQDLRAEL</sequence>
<feature type="compositionally biased region" description="Basic and acidic residues" evidence="1">
    <location>
        <begin position="305"/>
        <end position="318"/>
    </location>
</feature>
<gene>
    <name evidence="3" type="ORF">ACRE_013200</name>
</gene>
<dbReference type="EMBL" id="JPKY01000007">
    <property type="protein sequence ID" value="KFH47762.1"/>
    <property type="molecule type" value="Genomic_DNA"/>
</dbReference>
<protein>
    <submittedName>
        <fullName evidence="3">Uncharacterized protein</fullName>
    </submittedName>
</protein>
<evidence type="ECO:0000256" key="2">
    <source>
        <dbReference type="SAM" id="Phobius"/>
    </source>
</evidence>
<dbReference type="Proteomes" id="UP000029964">
    <property type="component" value="Unassembled WGS sequence"/>
</dbReference>
<feature type="region of interest" description="Disordered" evidence="1">
    <location>
        <begin position="1"/>
        <end position="20"/>
    </location>
</feature>
<accession>A0A086TEI0</accession>
<reference evidence="4" key="1">
    <citation type="journal article" date="2014" name="Genome Announc.">
        <title>Genome sequence and annotation of Acremonium chrysogenum, producer of the beta-lactam antibiotic cephalosporin C.</title>
        <authorList>
            <person name="Terfehr D."/>
            <person name="Dahlmann T.A."/>
            <person name="Specht T."/>
            <person name="Zadra I."/>
            <person name="Kuernsteiner H."/>
            <person name="Kueck U."/>
        </authorList>
    </citation>
    <scope>NUCLEOTIDE SEQUENCE [LARGE SCALE GENOMIC DNA]</scope>
    <source>
        <strain evidence="4">ATCC 11550 / CBS 779.69 / DSM 880 / IAM 14645 / JCM 23072 / IMI 49137</strain>
    </source>
</reference>
<feature type="transmembrane region" description="Helical" evidence="2">
    <location>
        <begin position="232"/>
        <end position="253"/>
    </location>
</feature>
<feature type="transmembrane region" description="Helical" evidence="2">
    <location>
        <begin position="152"/>
        <end position="174"/>
    </location>
</feature>
<keyword evidence="2" id="KW-0472">Membrane</keyword>
<evidence type="ECO:0000256" key="1">
    <source>
        <dbReference type="SAM" id="MobiDB-lite"/>
    </source>
</evidence>
<keyword evidence="4" id="KW-1185">Reference proteome</keyword>
<organism evidence="3 4">
    <name type="scientific">Hapsidospora chrysogenum (strain ATCC 11550 / CBS 779.69 / DSM 880 / IAM 14645 / JCM 23072 / IMI 49137)</name>
    <name type="common">Acremonium chrysogenum</name>
    <dbReference type="NCBI Taxonomy" id="857340"/>
    <lineage>
        <taxon>Eukaryota</taxon>
        <taxon>Fungi</taxon>
        <taxon>Dikarya</taxon>
        <taxon>Ascomycota</taxon>
        <taxon>Pezizomycotina</taxon>
        <taxon>Sordariomycetes</taxon>
        <taxon>Hypocreomycetidae</taxon>
        <taxon>Hypocreales</taxon>
        <taxon>Bionectriaceae</taxon>
        <taxon>Hapsidospora</taxon>
    </lineage>
</organism>
<feature type="transmembrane region" description="Helical" evidence="2">
    <location>
        <begin position="110"/>
        <end position="131"/>
    </location>
</feature>
<dbReference type="InterPro" id="IPR021460">
    <property type="entry name" value="DUF3112"/>
</dbReference>
<feature type="transmembrane region" description="Helical" evidence="2">
    <location>
        <begin position="194"/>
        <end position="212"/>
    </location>
</feature>
<dbReference type="PANTHER" id="PTHR35184:SF1">
    <property type="entry name" value="INTEGRAL MEMBRANE PROTEIN"/>
    <property type="match status" value="1"/>
</dbReference>
<keyword evidence="2" id="KW-1133">Transmembrane helix</keyword>
<name>A0A086TEI0_HAPC1</name>
<feature type="transmembrane region" description="Helical" evidence="2">
    <location>
        <begin position="45"/>
        <end position="64"/>
    </location>
</feature>
<proteinExistence type="predicted"/>
<evidence type="ECO:0000313" key="4">
    <source>
        <dbReference type="Proteomes" id="UP000029964"/>
    </source>
</evidence>
<feature type="compositionally biased region" description="Basic and acidic residues" evidence="1">
    <location>
        <begin position="331"/>
        <end position="348"/>
    </location>
</feature>
<keyword evidence="2" id="KW-0812">Transmembrane</keyword>
<evidence type="ECO:0000313" key="3">
    <source>
        <dbReference type="EMBL" id="KFH47762.1"/>
    </source>
</evidence>
<dbReference type="OrthoDB" id="3357002at2759"/>
<dbReference type="Pfam" id="PF11309">
    <property type="entry name" value="DUF3112"/>
    <property type="match status" value="1"/>
</dbReference>
<dbReference type="PANTHER" id="PTHR35184">
    <property type="entry name" value="YALI0C10208P"/>
    <property type="match status" value="1"/>
</dbReference>
<dbReference type="AlphaFoldDB" id="A0A086TEI0"/>
<feature type="region of interest" description="Disordered" evidence="1">
    <location>
        <begin position="301"/>
        <end position="348"/>
    </location>
</feature>
<feature type="transmembrane region" description="Helical" evidence="2">
    <location>
        <begin position="268"/>
        <end position="287"/>
    </location>
</feature>
<comment type="caution">
    <text evidence="3">The sequence shown here is derived from an EMBL/GenBank/DDBJ whole genome shotgun (WGS) entry which is preliminary data.</text>
</comment>
<feature type="transmembrane region" description="Helical" evidence="2">
    <location>
        <begin position="76"/>
        <end position="98"/>
    </location>
</feature>